<organism evidence="1 2">
    <name type="scientific">Penicillium canariense</name>
    <dbReference type="NCBI Taxonomy" id="189055"/>
    <lineage>
        <taxon>Eukaryota</taxon>
        <taxon>Fungi</taxon>
        <taxon>Dikarya</taxon>
        <taxon>Ascomycota</taxon>
        <taxon>Pezizomycotina</taxon>
        <taxon>Eurotiomycetes</taxon>
        <taxon>Eurotiomycetidae</taxon>
        <taxon>Eurotiales</taxon>
        <taxon>Aspergillaceae</taxon>
        <taxon>Penicillium</taxon>
    </lineage>
</organism>
<evidence type="ECO:0000313" key="2">
    <source>
        <dbReference type="Proteomes" id="UP001149163"/>
    </source>
</evidence>
<sequence>MSRDIVSLQNPVGPRRSSALPNITQLEVYSGLDQAPAARLSNNLLSSLGVDAANLVPRSAFATFMPLGHEMGEIMAGP</sequence>
<dbReference type="RefSeq" id="XP_056545026.1">
    <property type="nucleotide sequence ID" value="XM_056686284.1"/>
</dbReference>
<gene>
    <name evidence="1" type="ORF">N7482_004159</name>
</gene>
<accession>A0A9W9LQ05</accession>
<proteinExistence type="predicted"/>
<protein>
    <submittedName>
        <fullName evidence="1">Uncharacterized protein</fullName>
    </submittedName>
</protein>
<dbReference type="EMBL" id="JAPQKN010000002">
    <property type="protein sequence ID" value="KAJ5168565.1"/>
    <property type="molecule type" value="Genomic_DNA"/>
</dbReference>
<name>A0A9W9LQ05_9EURO</name>
<dbReference type="GeneID" id="81425460"/>
<evidence type="ECO:0000313" key="1">
    <source>
        <dbReference type="EMBL" id="KAJ5168565.1"/>
    </source>
</evidence>
<comment type="caution">
    <text evidence="1">The sequence shown here is derived from an EMBL/GenBank/DDBJ whole genome shotgun (WGS) entry which is preliminary data.</text>
</comment>
<dbReference type="Proteomes" id="UP001149163">
    <property type="component" value="Unassembled WGS sequence"/>
</dbReference>
<reference evidence="1" key="1">
    <citation type="submission" date="2022-11" db="EMBL/GenBank/DDBJ databases">
        <authorList>
            <person name="Petersen C."/>
        </authorList>
    </citation>
    <scope>NUCLEOTIDE SEQUENCE</scope>
    <source>
        <strain evidence="1">IBT 26290</strain>
    </source>
</reference>
<dbReference type="AlphaFoldDB" id="A0A9W9LQ05"/>
<reference evidence="1" key="2">
    <citation type="journal article" date="2023" name="IMA Fungus">
        <title>Comparative genomic study of the Penicillium genus elucidates a diverse pangenome and 15 lateral gene transfer events.</title>
        <authorList>
            <person name="Petersen C."/>
            <person name="Sorensen T."/>
            <person name="Nielsen M.R."/>
            <person name="Sondergaard T.E."/>
            <person name="Sorensen J.L."/>
            <person name="Fitzpatrick D.A."/>
            <person name="Frisvad J.C."/>
            <person name="Nielsen K.L."/>
        </authorList>
    </citation>
    <scope>NUCLEOTIDE SEQUENCE</scope>
    <source>
        <strain evidence="1">IBT 26290</strain>
    </source>
</reference>
<keyword evidence="2" id="KW-1185">Reference proteome</keyword>